<dbReference type="AlphaFoldDB" id="A0A848H254"/>
<evidence type="ECO:0000313" key="3">
    <source>
        <dbReference type="Proteomes" id="UP000541185"/>
    </source>
</evidence>
<feature type="signal peptide" evidence="1">
    <location>
        <begin position="1"/>
        <end position="20"/>
    </location>
</feature>
<dbReference type="SUPFAM" id="SSF49464">
    <property type="entry name" value="Carboxypeptidase regulatory domain-like"/>
    <property type="match status" value="1"/>
</dbReference>
<gene>
    <name evidence="2" type="ORF">HHL11_03500</name>
</gene>
<dbReference type="RefSeq" id="WP_169417055.1">
    <property type="nucleotide sequence ID" value="NZ_JABBFX010000001.1"/>
</dbReference>
<proteinExistence type="predicted"/>
<reference evidence="2 3" key="1">
    <citation type="submission" date="2020-04" db="EMBL/GenBank/DDBJ databases">
        <title>Ramlibacter sp. G-1-2-2 isolated from soil.</title>
        <authorList>
            <person name="Dahal R.H."/>
        </authorList>
    </citation>
    <scope>NUCLEOTIDE SEQUENCE [LARGE SCALE GENOMIC DNA]</scope>
    <source>
        <strain evidence="2 3">G-1-2-2</strain>
    </source>
</reference>
<keyword evidence="1" id="KW-0732">Signal</keyword>
<accession>A0A848H254</accession>
<dbReference type="PROSITE" id="PS51257">
    <property type="entry name" value="PROKAR_LIPOPROTEIN"/>
    <property type="match status" value="1"/>
</dbReference>
<sequence>MLFHRFARRAAAISLPVLLAACGGGSSDSTLSTPVTPTTPAAALSVSGTAATGAPLANAAITLKCASGSATATADANGKYTASITGGKLPCVLTAKSTDGATELHSVAAGTGDAATTVNITPLTELLLARLTGGDPKAYVAGFSATVTISAADVAAAQAALLQTLQAAGVDTTNVADILAGALTAGSHTGYDGVLDQLQVTITAAGSSLAELVTAVSSTSATGTQTSAATVGTVLAPASSDCAALKTGGLRYVHLVDGQSGSLQVDAKAMSATLGGSSYTLTRNASCDYALNDAAGTRLLFSRGGVAMMLQGSGASAVAALAVPDQALDLAALAGTYDRLQYGPTFDDQAGEFGTTVFAADGQNGVSVNCPLGYGQCTQDTQDKGKLVANANGGFDYMEQGVSQGRIFAFRNAAGRNFMLVVSPEDGGVVVLAQQADLALPTVGSSTSFWQVSVNGSTVGAVTADTNTVTAVDAAAKTATRKFTSDSHSDTLAFNTPFSGMRYRATNGCTSSTGGAFSCNGVVQLPLGGLVISVSSVPTKHFVNVSLNQP</sequence>
<organism evidence="2 3">
    <name type="scientific">Ramlibacter agri</name>
    <dbReference type="NCBI Taxonomy" id="2728837"/>
    <lineage>
        <taxon>Bacteria</taxon>
        <taxon>Pseudomonadati</taxon>
        <taxon>Pseudomonadota</taxon>
        <taxon>Betaproteobacteria</taxon>
        <taxon>Burkholderiales</taxon>
        <taxon>Comamonadaceae</taxon>
        <taxon>Ramlibacter</taxon>
    </lineage>
</organism>
<comment type="caution">
    <text evidence="2">The sequence shown here is derived from an EMBL/GenBank/DDBJ whole genome shotgun (WGS) entry which is preliminary data.</text>
</comment>
<feature type="chain" id="PRO_5032766500" description="Carboxypeptidase regulatory-like domain-containing protein" evidence="1">
    <location>
        <begin position="21"/>
        <end position="550"/>
    </location>
</feature>
<dbReference type="EMBL" id="JABBFX010000001">
    <property type="protein sequence ID" value="NML42803.1"/>
    <property type="molecule type" value="Genomic_DNA"/>
</dbReference>
<dbReference type="Proteomes" id="UP000541185">
    <property type="component" value="Unassembled WGS sequence"/>
</dbReference>
<evidence type="ECO:0008006" key="4">
    <source>
        <dbReference type="Google" id="ProtNLM"/>
    </source>
</evidence>
<protein>
    <recommendedName>
        <fullName evidence="4">Carboxypeptidase regulatory-like domain-containing protein</fullName>
    </recommendedName>
</protein>
<keyword evidence="3" id="KW-1185">Reference proteome</keyword>
<name>A0A848H254_9BURK</name>
<dbReference type="InterPro" id="IPR008969">
    <property type="entry name" value="CarboxyPept-like_regulatory"/>
</dbReference>
<evidence type="ECO:0000313" key="2">
    <source>
        <dbReference type="EMBL" id="NML42803.1"/>
    </source>
</evidence>
<evidence type="ECO:0000256" key="1">
    <source>
        <dbReference type="SAM" id="SignalP"/>
    </source>
</evidence>